<evidence type="ECO:0000256" key="1">
    <source>
        <dbReference type="ARBA" id="ARBA00001933"/>
    </source>
</evidence>
<dbReference type="InterPro" id="IPR015421">
    <property type="entry name" value="PyrdxlP-dep_Trfase_major"/>
</dbReference>
<dbReference type="Gene3D" id="3.90.1150.10">
    <property type="entry name" value="Aspartate Aminotransferase, domain 1"/>
    <property type="match status" value="1"/>
</dbReference>
<keyword evidence="5 7" id="KW-0663">Pyridoxal phosphate</keyword>
<protein>
    <submittedName>
        <fullName evidence="8">Uncharacterized protein</fullName>
    </submittedName>
</protein>
<keyword evidence="4" id="KW-0808">Transferase</keyword>
<dbReference type="GO" id="GO:0005739">
    <property type="term" value="C:mitochondrion"/>
    <property type="evidence" value="ECO:0007669"/>
    <property type="project" value="TreeGrafter"/>
</dbReference>
<dbReference type="PANTHER" id="PTHR43206:SF1">
    <property type="entry name" value="4-AMINOBUTYRATE AMINOTRANSFERASE, MITOCHONDRIAL"/>
    <property type="match status" value="1"/>
</dbReference>
<dbReference type="InterPro" id="IPR015422">
    <property type="entry name" value="PyrdxlP-dep_Trfase_small"/>
</dbReference>
<dbReference type="FunFam" id="3.40.640.10:FF:000073">
    <property type="entry name" value="Probable 4-aminobutyrate aminotransferase"/>
    <property type="match status" value="1"/>
</dbReference>
<dbReference type="OrthoDB" id="5419315at2759"/>
<dbReference type="GO" id="GO:0009450">
    <property type="term" value="P:gamma-aminobutyric acid catabolic process"/>
    <property type="evidence" value="ECO:0007669"/>
    <property type="project" value="TreeGrafter"/>
</dbReference>
<dbReference type="GO" id="GO:0030170">
    <property type="term" value="F:pyridoxal phosphate binding"/>
    <property type="evidence" value="ECO:0007669"/>
    <property type="project" value="InterPro"/>
</dbReference>
<dbReference type="PANTHER" id="PTHR43206">
    <property type="entry name" value="AMINOTRANSFERASE"/>
    <property type="match status" value="1"/>
</dbReference>
<comment type="catalytic activity">
    <reaction evidence="6">
        <text>4-aminobutanoate + 2-oxoglutarate = succinate semialdehyde + L-glutamate</text>
        <dbReference type="Rhea" id="RHEA:23352"/>
        <dbReference type="ChEBI" id="CHEBI:16810"/>
        <dbReference type="ChEBI" id="CHEBI:29985"/>
        <dbReference type="ChEBI" id="CHEBI:57706"/>
        <dbReference type="ChEBI" id="CHEBI:59888"/>
        <dbReference type="EC" id="2.6.1.19"/>
    </reaction>
</comment>
<evidence type="ECO:0000256" key="4">
    <source>
        <dbReference type="ARBA" id="ARBA00022679"/>
    </source>
</evidence>
<evidence type="ECO:0000256" key="6">
    <source>
        <dbReference type="ARBA" id="ARBA00048021"/>
    </source>
</evidence>
<proteinExistence type="inferred from homology"/>
<gene>
    <name evidence="8" type="ORF">CTOB1V02_LOCUS2268</name>
</gene>
<keyword evidence="3" id="KW-0032">Aminotransferase</keyword>
<comment type="similarity">
    <text evidence="2 7">Belongs to the class-III pyridoxal-phosphate-dependent aminotransferase family.</text>
</comment>
<dbReference type="SUPFAM" id="SSF53383">
    <property type="entry name" value="PLP-dependent transferases"/>
    <property type="match status" value="1"/>
</dbReference>
<comment type="cofactor">
    <cofactor evidence="1">
        <name>pyridoxal 5'-phosphate</name>
        <dbReference type="ChEBI" id="CHEBI:597326"/>
    </cofactor>
</comment>
<organism evidence="8">
    <name type="scientific">Cyprideis torosa</name>
    <dbReference type="NCBI Taxonomy" id="163714"/>
    <lineage>
        <taxon>Eukaryota</taxon>
        <taxon>Metazoa</taxon>
        <taxon>Ecdysozoa</taxon>
        <taxon>Arthropoda</taxon>
        <taxon>Crustacea</taxon>
        <taxon>Oligostraca</taxon>
        <taxon>Ostracoda</taxon>
        <taxon>Podocopa</taxon>
        <taxon>Podocopida</taxon>
        <taxon>Cytherocopina</taxon>
        <taxon>Cytheroidea</taxon>
        <taxon>Cytherideidae</taxon>
        <taxon>Cyprideis</taxon>
    </lineage>
</organism>
<name>A0A7R8W3S6_9CRUS</name>
<reference evidence="8" key="1">
    <citation type="submission" date="2020-11" db="EMBL/GenBank/DDBJ databases">
        <authorList>
            <person name="Tran Van P."/>
        </authorList>
    </citation>
    <scope>NUCLEOTIDE SEQUENCE</scope>
</reference>
<evidence type="ECO:0000256" key="7">
    <source>
        <dbReference type="RuleBase" id="RU003560"/>
    </source>
</evidence>
<dbReference type="InterPro" id="IPR015424">
    <property type="entry name" value="PyrdxlP-dep_Trfase"/>
</dbReference>
<dbReference type="Gene3D" id="3.40.640.10">
    <property type="entry name" value="Type I PLP-dependent aspartate aminotransferase-like (Major domain)"/>
    <property type="match status" value="1"/>
</dbReference>
<dbReference type="GO" id="GO:0034386">
    <property type="term" value="F:4-aminobutyrate:2-oxoglutarate transaminase activity"/>
    <property type="evidence" value="ECO:0007669"/>
    <property type="project" value="UniProtKB-EC"/>
</dbReference>
<accession>A0A7R8W3S6</accession>
<dbReference type="Pfam" id="PF00202">
    <property type="entry name" value="Aminotran_3"/>
    <property type="match status" value="1"/>
</dbReference>
<evidence type="ECO:0000256" key="3">
    <source>
        <dbReference type="ARBA" id="ARBA00022576"/>
    </source>
</evidence>
<sequence>MKVAPTGLSEVTTMACGACSNENAMKMAMGWYKRANYGDEWTEEELSSCMRNQYPGSRPFTILSFNNAFHGRTFGVLSCTHSKPIHKIDYAAFDWPIADFPEYKYPLEENVGANAEEDARCLAMVEELISKFAKKERFVVGVIVEPIQAEGGDNFGSNEFFQGLRKVTSKLGVALIMDEVQTGCGPTGTFWCHEQFGLPAPPDLVTFAKKMQIGGIYHTHSLRPRKPYRIFNTWMGDPGKVIFLDSILAVMERENLLENVRRTGELMVKELRNLEAEFPNLLHSTRGRGTFLAINARNEATRSELVNRLRSKGEPLICHVRE</sequence>
<evidence type="ECO:0000256" key="2">
    <source>
        <dbReference type="ARBA" id="ARBA00008954"/>
    </source>
</evidence>
<evidence type="ECO:0000256" key="5">
    <source>
        <dbReference type="ARBA" id="ARBA00022898"/>
    </source>
</evidence>
<evidence type="ECO:0000313" key="8">
    <source>
        <dbReference type="EMBL" id="CAD7224301.1"/>
    </source>
</evidence>
<dbReference type="AlphaFoldDB" id="A0A7R8W3S6"/>
<dbReference type="EMBL" id="OB660343">
    <property type="protein sequence ID" value="CAD7224301.1"/>
    <property type="molecule type" value="Genomic_DNA"/>
</dbReference>
<dbReference type="InterPro" id="IPR005814">
    <property type="entry name" value="Aminotrans_3"/>
</dbReference>